<organism evidence="1 2">
    <name type="scientific">Frigoriglobus tundricola</name>
    <dbReference type="NCBI Taxonomy" id="2774151"/>
    <lineage>
        <taxon>Bacteria</taxon>
        <taxon>Pseudomonadati</taxon>
        <taxon>Planctomycetota</taxon>
        <taxon>Planctomycetia</taxon>
        <taxon>Gemmatales</taxon>
        <taxon>Gemmataceae</taxon>
        <taxon>Frigoriglobus</taxon>
    </lineage>
</organism>
<dbReference type="Proteomes" id="UP000503447">
    <property type="component" value="Chromosome"/>
</dbReference>
<accession>A0A6M5YV43</accession>
<reference evidence="2" key="1">
    <citation type="submission" date="2020-05" db="EMBL/GenBank/DDBJ databases">
        <title>Frigoriglobus tundricola gen. nov., sp. nov., a psychrotolerant cellulolytic planctomycete of the family Gemmataceae with two divergent copies of 16S rRNA gene.</title>
        <authorList>
            <person name="Kulichevskaya I.S."/>
            <person name="Ivanova A.A."/>
            <person name="Naumoff D.G."/>
            <person name="Beletsky A.V."/>
            <person name="Rijpstra W.I.C."/>
            <person name="Sinninghe Damste J.S."/>
            <person name="Mardanov A.V."/>
            <person name="Ravin N.V."/>
            <person name="Dedysh S.N."/>
        </authorList>
    </citation>
    <scope>NUCLEOTIDE SEQUENCE [LARGE SCALE GENOMIC DNA]</scope>
    <source>
        <strain evidence="2">PL17</strain>
    </source>
</reference>
<sequence>MLRPARSASVDQWDAEKCREWSCFRRVRRFTYLSTPTKPVPAEMMFRQINES</sequence>
<dbReference type="KEGG" id="ftj:FTUN_4706"/>
<evidence type="ECO:0000313" key="2">
    <source>
        <dbReference type="Proteomes" id="UP000503447"/>
    </source>
</evidence>
<proteinExistence type="predicted"/>
<dbReference type="EMBL" id="CP053452">
    <property type="protein sequence ID" value="QJW97141.1"/>
    <property type="molecule type" value="Genomic_DNA"/>
</dbReference>
<name>A0A6M5YV43_9BACT</name>
<protein>
    <submittedName>
        <fullName evidence="1">Uncharacterized protein</fullName>
    </submittedName>
</protein>
<dbReference type="AlphaFoldDB" id="A0A6M5YV43"/>
<evidence type="ECO:0000313" key="1">
    <source>
        <dbReference type="EMBL" id="QJW97141.1"/>
    </source>
</evidence>
<gene>
    <name evidence="1" type="ORF">FTUN_4706</name>
</gene>
<keyword evidence="2" id="KW-1185">Reference proteome</keyword>